<organism evidence="2 3">
    <name type="scientific">Punica granatum</name>
    <name type="common">Pomegranate</name>
    <dbReference type="NCBI Taxonomy" id="22663"/>
    <lineage>
        <taxon>Eukaryota</taxon>
        <taxon>Viridiplantae</taxon>
        <taxon>Streptophyta</taxon>
        <taxon>Embryophyta</taxon>
        <taxon>Tracheophyta</taxon>
        <taxon>Spermatophyta</taxon>
        <taxon>Magnoliopsida</taxon>
        <taxon>eudicotyledons</taxon>
        <taxon>Gunneridae</taxon>
        <taxon>Pentapetalae</taxon>
        <taxon>rosids</taxon>
        <taxon>malvids</taxon>
        <taxon>Myrtales</taxon>
        <taxon>Lythraceae</taxon>
        <taxon>Punica</taxon>
    </lineage>
</organism>
<dbReference type="InterPro" id="IPR026960">
    <property type="entry name" value="RVT-Znf"/>
</dbReference>
<evidence type="ECO:0000259" key="1">
    <source>
        <dbReference type="Pfam" id="PF13966"/>
    </source>
</evidence>
<comment type="caution">
    <text evidence="2">The sequence shown here is derived from an EMBL/GenBank/DDBJ whole genome shotgun (WGS) entry which is preliminary data.</text>
</comment>
<dbReference type="Proteomes" id="UP000197138">
    <property type="component" value="Unassembled WGS sequence"/>
</dbReference>
<dbReference type="EMBL" id="MTKT01000544">
    <property type="protein sequence ID" value="OWM90669.1"/>
    <property type="molecule type" value="Genomic_DNA"/>
</dbReference>
<protein>
    <recommendedName>
        <fullName evidence="1">Reverse transcriptase zinc-binding domain-containing protein</fullName>
    </recommendedName>
</protein>
<feature type="domain" description="Reverse transcriptase zinc-binding" evidence="1">
    <location>
        <begin position="21"/>
        <end position="106"/>
    </location>
</feature>
<gene>
    <name evidence="2" type="ORF">CDL15_Pgr020974</name>
</gene>
<dbReference type="Pfam" id="PF13966">
    <property type="entry name" value="zf-RVT"/>
    <property type="match status" value="1"/>
</dbReference>
<sequence length="183" mass="21507">MSSTARLAANDVPLLNGRSLFVLAEMWKDICPSRSRVEWHKLIWFFGHVPRASFICWLALLDRLTTTDMLKKWGHLVTDGCCCFCQMEEENRSHLSFTCSFTKSIWEKIRNILFLAGPTGDWDKEYNEALEWKGKKLETIIKKLAWTVYIYIVWSERNVRIFQGRAKSAEVLTCSEDFVQFFY</sequence>
<evidence type="ECO:0000313" key="3">
    <source>
        <dbReference type="Proteomes" id="UP000197138"/>
    </source>
</evidence>
<dbReference type="PANTHER" id="PTHR33116:SF78">
    <property type="entry name" value="OS12G0587133 PROTEIN"/>
    <property type="match status" value="1"/>
</dbReference>
<dbReference type="AlphaFoldDB" id="A0A218Y1H6"/>
<evidence type="ECO:0000313" key="2">
    <source>
        <dbReference type="EMBL" id="OWM90669.1"/>
    </source>
</evidence>
<proteinExistence type="predicted"/>
<accession>A0A218Y1H6</accession>
<reference evidence="3" key="1">
    <citation type="journal article" date="2017" name="Plant J.">
        <title>The pomegranate (Punica granatum L.) genome and the genomics of punicalagin biosynthesis.</title>
        <authorList>
            <person name="Qin G."/>
            <person name="Xu C."/>
            <person name="Ming R."/>
            <person name="Tang H."/>
            <person name="Guyot R."/>
            <person name="Kramer E.M."/>
            <person name="Hu Y."/>
            <person name="Yi X."/>
            <person name="Qi Y."/>
            <person name="Xu X."/>
            <person name="Gao Z."/>
            <person name="Pan H."/>
            <person name="Jian J."/>
            <person name="Tian Y."/>
            <person name="Yue Z."/>
            <person name="Xu Y."/>
        </authorList>
    </citation>
    <scope>NUCLEOTIDE SEQUENCE [LARGE SCALE GENOMIC DNA]</scope>
    <source>
        <strain evidence="3">cv. Dabenzi</strain>
    </source>
</reference>
<name>A0A218Y1H6_PUNGR</name>
<dbReference type="PANTHER" id="PTHR33116">
    <property type="entry name" value="REVERSE TRANSCRIPTASE ZINC-BINDING DOMAIN-CONTAINING PROTEIN-RELATED-RELATED"/>
    <property type="match status" value="1"/>
</dbReference>